<dbReference type="Proteomes" id="UP000245379">
    <property type="component" value="Unassembled WGS sequence"/>
</dbReference>
<dbReference type="Pfam" id="PF02472">
    <property type="entry name" value="ExbD"/>
    <property type="match status" value="1"/>
</dbReference>
<evidence type="ECO:0000256" key="7">
    <source>
        <dbReference type="RuleBase" id="RU003879"/>
    </source>
</evidence>
<dbReference type="AlphaFoldDB" id="A0A317ES40"/>
<evidence type="ECO:0000313" key="9">
    <source>
        <dbReference type="EMBL" id="PWS28076.1"/>
    </source>
</evidence>
<dbReference type="EMBL" id="QGNZ01000002">
    <property type="protein sequence ID" value="PWS28076.1"/>
    <property type="molecule type" value="Genomic_DNA"/>
</dbReference>
<keyword evidence="6" id="KW-0472">Membrane</keyword>
<dbReference type="OrthoDB" id="952702at2"/>
<feature type="region of interest" description="Disordered" evidence="8">
    <location>
        <begin position="1"/>
        <end position="20"/>
    </location>
</feature>
<sequence length="175" mass="19334">MATLNESQSSKAVKGRSQKSTPRVDLTAMVDLMFLLTTFFMLTTTLGDLNVVDVAKPEQSLSQGPYPASRTMTILLGKNGETAYYMGEPDQAEIKTSPLKNIEGKILSSKLLMAKTHNNNPLKHLIVIIKPTKTSTYKDFVDVLDEMKITNVKAYAIDDDHITPAEQAFIKLKGI</sequence>
<dbReference type="PANTHER" id="PTHR30558">
    <property type="entry name" value="EXBD MEMBRANE COMPONENT OF PMF-DRIVEN MACROMOLECULE IMPORT SYSTEM"/>
    <property type="match status" value="1"/>
</dbReference>
<dbReference type="GO" id="GO:0005886">
    <property type="term" value="C:plasma membrane"/>
    <property type="evidence" value="ECO:0007669"/>
    <property type="project" value="UniProtKB-SubCell"/>
</dbReference>
<protein>
    <submittedName>
        <fullName evidence="9">Biopolymer transporter ExbD</fullName>
    </submittedName>
</protein>
<proteinExistence type="inferred from homology"/>
<comment type="similarity">
    <text evidence="2 7">Belongs to the ExbD/TolR family.</text>
</comment>
<keyword evidence="7" id="KW-0813">Transport</keyword>
<keyword evidence="10" id="KW-1185">Reference proteome</keyword>
<keyword evidence="5" id="KW-1133">Transmembrane helix</keyword>
<dbReference type="PANTHER" id="PTHR30558:SF3">
    <property type="entry name" value="BIOPOLYMER TRANSPORT PROTEIN EXBD-RELATED"/>
    <property type="match status" value="1"/>
</dbReference>
<evidence type="ECO:0000256" key="1">
    <source>
        <dbReference type="ARBA" id="ARBA00004162"/>
    </source>
</evidence>
<keyword evidence="7" id="KW-0653">Protein transport</keyword>
<keyword evidence="3" id="KW-1003">Cell membrane</keyword>
<evidence type="ECO:0000256" key="3">
    <source>
        <dbReference type="ARBA" id="ARBA00022475"/>
    </source>
</evidence>
<evidence type="ECO:0000256" key="8">
    <source>
        <dbReference type="SAM" id="MobiDB-lite"/>
    </source>
</evidence>
<dbReference type="GO" id="GO:0015031">
    <property type="term" value="P:protein transport"/>
    <property type="evidence" value="ECO:0007669"/>
    <property type="project" value="UniProtKB-KW"/>
</dbReference>
<accession>A0A317ES40</accession>
<gene>
    <name evidence="9" type="ORF">DHW03_11005</name>
</gene>
<evidence type="ECO:0000256" key="2">
    <source>
        <dbReference type="ARBA" id="ARBA00005811"/>
    </source>
</evidence>
<reference evidence="9 10" key="1">
    <citation type="submission" date="2018-05" db="EMBL/GenBank/DDBJ databases">
        <title>Pedobacter paludis sp. nov., isolated from wetland soil.</title>
        <authorList>
            <person name="Zhang Y."/>
            <person name="Wang G."/>
        </authorList>
    </citation>
    <scope>NUCLEOTIDE SEQUENCE [LARGE SCALE GENOMIC DNA]</scope>
    <source>
        <strain evidence="9 10">KCTC22721</strain>
    </source>
</reference>
<evidence type="ECO:0000313" key="10">
    <source>
        <dbReference type="Proteomes" id="UP000245379"/>
    </source>
</evidence>
<evidence type="ECO:0000256" key="6">
    <source>
        <dbReference type="ARBA" id="ARBA00023136"/>
    </source>
</evidence>
<comment type="subcellular location">
    <subcellularLocation>
        <location evidence="1">Cell membrane</location>
        <topology evidence="1">Single-pass membrane protein</topology>
    </subcellularLocation>
    <subcellularLocation>
        <location evidence="7">Cell membrane</location>
        <topology evidence="7">Single-pass type II membrane protein</topology>
    </subcellularLocation>
</comment>
<dbReference type="InterPro" id="IPR003400">
    <property type="entry name" value="ExbD"/>
</dbReference>
<evidence type="ECO:0000256" key="5">
    <source>
        <dbReference type="ARBA" id="ARBA00022989"/>
    </source>
</evidence>
<dbReference type="GO" id="GO:0022857">
    <property type="term" value="F:transmembrane transporter activity"/>
    <property type="evidence" value="ECO:0007669"/>
    <property type="project" value="InterPro"/>
</dbReference>
<evidence type="ECO:0000256" key="4">
    <source>
        <dbReference type="ARBA" id="ARBA00022692"/>
    </source>
</evidence>
<name>A0A317ES40_9SPHI</name>
<keyword evidence="4 7" id="KW-0812">Transmembrane</keyword>
<comment type="caution">
    <text evidence="9">The sequence shown here is derived from an EMBL/GenBank/DDBJ whole genome shotgun (WGS) entry which is preliminary data.</text>
</comment>
<feature type="compositionally biased region" description="Polar residues" evidence="8">
    <location>
        <begin position="1"/>
        <end position="11"/>
    </location>
</feature>
<organism evidence="9 10">
    <name type="scientific">Pedobacter yonginense</name>
    <dbReference type="NCBI Taxonomy" id="651869"/>
    <lineage>
        <taxon>Bacteria</taxon>
        <taxon>Pseudomonadati</taxon>
        <taxon>Bacteroidota</taxon>
        <taxon>Sphingobacteriia</taxon>
        <taxon>Sphingobacteriales</taxon>
        <taxon>Sphingobacteriaceae</taxon>
        <taxon>Pedobacter</taxon>
    </lineage>
</organism>
<dbReference type="RefSeq" id="WP_109925836.1">
    <property type="nucleotide sequence ID" value="NZ_QGNZ01000002.1"/>
</dbReference>